<comment type="caution">
    <text evidence="1">The sequence shown here is derived from an EMBL/GenBank/DDBJ whole genome shotgun (WGS) entry which is preliminary data.</text>
</comment>
<sequence length="128" mass="13430">MPKRPDVTTDEGTTMCSTGTLAGLGNYAGRNVMIQLVASGTTLTECANPAGNVAPGQDSQADYASEVVPVKVDRQGRATYSICTKEPDVTTQSAGCPNSKWTGRAKDVIFTPGSAYLLIDGKRIPLSF</sequence>
<dbReference type="AlphaFoldDB" id="A0A5B6TEA2"/>
<dbReference type="OrthoDB" id="3700666at2"/>
<dbReference type="Proteomes" id="UP000324133">
    <property type="component" value="Unassembled WGS sequence"/>
</dbReference>
<gene>
    <name evidence="1" type="ORF">FOA19_09895</name>
</gene>
<organism evidence="1 2">
    <name type="scientific">Rufibacter hautae</name>
    <dbReference type="NCBI Taxonomy" id="2595005"/>
    <lineage>
        <taxon>Bacteria</taxon>
        <taxon>Pseudomonadati</taxon>
        <taxon>Bacteroidota</taxon>
        <taxon>Cytophagia</taxon>
        <taxon>Cytophagales</taxon>
        <taxon>Hymenobacteraceae</taxon>
        <taxon>Rufibacter</taxon>
    </lineage>
</organism>
<accession>A0A5B6TEA2</accession>
<reference evidence="1 2" key="1">
    <citation type="submission" date="2019-07" db="EMBL/GenBank/DDBJ databases">
        <title>Rufibacter sp. nov., isolated from lake sediment.</title>
        <authorList>
            <person name="Qu J.-H."/>
        </authorList>
    </citation>
    <scope>NUCLEOTIDE SEQUENCE [LARGE SCALE GENOMIC DNA]</scope>
    <source>
        <strain evidence="1 2">NBS58-1</strain>
    </source>
</reference>
<keyword evidence="2" id="KW-1185">Reference proteome</keyword>
<dbReference type="EMBL" id="VKKY01000002">
    <property type="protein sequence ID" value="KAA3437615.1"/>
    <property type="molecule type" value="Genomic_DNA"/>
</dbReference>
<protein>
    <submittedName>
        <fullName evidence="1">Uncharacterized protein</fullName>
    </submittedName>
</protein>
<evidence type="ECO:0000313" key="2">
    <source>
        <dbReference type="Proteomes" id="UP000324133"/>
    </source>
</evidence>
<name>A0A5B6TEA2_9BACT</name>
<evidence type="ECO:0000313" key="1">
    <source>
        <dbReference type="EMBL" id="KAA3437615.1"/>
    </source>
</evidence>
<proteinExistence type="predicted"/>